<gene>
    <name evidence="1" type="ORF">FBZ96_105683</name>
</gene>
<evidence type="ECO:0000313" key="1">
    <source>
        <dbReference type="EMBL" id="TWA99004.1"/>
    </source>
</evidence>
<keyword evidence="2" id="KW-1185">Reference proteome</keyword>
<accession>A0A560DPF4</accession>
<comment type="caution">
    <text evidence="1">The sequence shown here is derived from an EMBL/GenBank/DDBJ whole genome shotgun (WGS) entry which is preliminary data.</text>
</comment>
<sequence length="80" mass="8674">MRMASQCRGVVMIAATTVTRKSFVGSDCRGASIRKGFGCRVRWRSSKATFAFERGTPAIAFEVHLDGGGMVNEAICQETI</sequence>
<dbReference type="EMBL" id="VITK01000005">
    <property type="protein sequence ID" value="TWA99004.1"/>
    <property type="molecule type" value="Genomic_DNA"/>
</dbReference>
<name>A0A560DPF4_9BRAD</name>
<protein>
    <submittedName>
        <fullName evidence="1">Uncharacterized protein</fullName>
    </submittedName>
</protein>
<dbReference type="AlphaFoldDB" id="A0A560DPF4"/>
<proteinExistence type="predicted"/>
<organism evidence="1 2">
    <name type="scientific">Bradyrhizobium stylosanthis</name>
    <dbReference type="NCBI Taxonomy" id="1803665"/>
    <lineage>
        <taxon>Bacteria</taxon>
        <taxon>Pseudomonadati</taxon>
        <taxon>Pseudomonadota</taxon>
        <taxon>Alphaproteobacteria</taxon>
        <taxon>Hyphomicrobiales</taxon>
        <taxon>Nitrobacteraceae</taxon>
        <taxon>Bradyrhizobium</taxon>
    </lineage>
</organism>
<dbReference type="Proteomes" id="UP000319949">
    <property type="component" value="Unassembled WGS sequence"/>
</dbReference>
<evidence type="ECO:0000313" key="2">
    <source>
        <dbReference type="Proteomes" id="UP000319949"/>
    </source>
</evidence>
<reference evidence="1 2" key="1">
    <citation type="submission" date="2019-06" db="EMBL/GenBank/DDBJ databases">
        <title>Genomic Encyclopedia of Type Strains, Phase IV (KMG-V): Genome sequencing to study the core and pangenomes of soil and plant-associated prokaryotes.</title>
        <authorList>
            <person name="Whitman W."/>
        </authorList>
    </citation>
    <scope>NUCLEOTIDE SEQUENCE [LARGE SCALE GENOMIC DNA]</scope>
    <source>
        <strain evidence="1 2">BR 510</strain>
    </source>
</reference>